<evidence type="ECO:0000256" key="1">
    <source>
        <dbReference type="ARBA" id="ARBA00022723"/>
    </source>
</evidence>
<keyword evidence="3" id="KW-0805">Transcription regulation</keyword>
<evidence type="ECO:0000256" key="4">
    <source>
        <dbReference type="ARBA" id="ARBA00023125"/>
    </source>
</evidence>
<dbReference type="SMART" id="SM00066">
    <property type="entry name" value="GAL4"/>
    <property type="match status" value="1"/>
</dbReference>
<keyword evidence="5" id="KW-0804">Transcription</keyword>
<keyword evidence="1" id="KW-0479">Metal-binding</keyword>
<dbReference type="InterPro" id="IPR036864">
    <property type="entry name" value="Zn2-C6_fun-type_DNA-bd_sf"/>
</dbReference>
<feature type="compositionally biased region" description="Pro residues" evidence="7">
    <location>
        <begin position="386"/>
        <end position="399"/>
    </location>
</feature>
<feature type="compositionally biased region" description="Polar residues" evidence="7">
    <location>
        <begin position="344"/>
        <end position="361"/>
    </location>
</feature>
<dbReference type="PROSITE" id="PS50048">
    <property type="entry name" value="ZN2_CY6_FUNGAL_2"/>
    <property type="match status" value="1"/>
</dbReference>
<feature type="region of interest" description="Disordered" evidence="7">
    <location>
        <begin position="312"/>
        <end position="407"/>
    </location>
</feature>
<evidence type="ECO:0000313" key="10">
    <source>
        <dbReference type="Proteomes" id="UP000039046"/>
    </source>
</evidence>
<dbReference type="Gene3D" id="4.10.240.10">
    <property type="entry name" value="Zn(2)-C6 fungal-type DNA-binding domain"/>
    <property type="match status" value="1"/>
</dbReference>
<dbReference type="GO" id="GO:0003677">
    <property type="term" value="F:DNA binding"/>
    <property type="evidence" value="ECO:0007669"/>
    <property type="project" value="UniProtKB-KW"/>
</dbReference>
<gene>
    <name evidence="9" type="ORF">VHEMI05424</name>
</gene>
<accession>A0A0A1TGZ0</accession>
<evidence type="ECO:0000256" key="3">
    <source>
        <dbReference type="ARBA" id="ARBA00023015"/>
    </source>
</evidence>
<dbReference type="PANTHER" id="PTHR36206:SF12">
    <property type="entry name" value="ASPERCRYPTIN BIOSYNTHESIS CLUSTER-SPECIFIC TRANSCRIPTION REGULATOR ATNN-RELATED"/>
    <property type="match status" value="1"/>
</dbReference>
<dbReference type="InterPro" id="IPR001138">
    <property type="entry name" value="Zn2Cys6_DnaBD"/>
</dbReference>
<dbReference type="OrthoDB" id="3598904at2759"/>
<dbReference type="SUPFAM" id="SSF57701">
    <property type="entry name" value="Zn2/Cys6 DNA-binding domain"/>
    <property type="match status" value="1"/>
</dbReference>
<feature type="region of interest" description="Disordered" evidence="7">
    <location>
        <begin position="1"/>
        <end position="47"/>
    </location>
</feature>
<dbReference type="CDD" id="cd00067">
    <property type="entry name" value="GAL4"/>
    <property type="match status" value="1"/>
</dbReference>
<reference evidence="9 10" key="1">
    <citation type="journal article" date="2015" name="Genome Announc.">
        <title>Draft Genome Sequence and Gene Annotation of the Entomopathogenic Fungus Verticillium hemipterigenum.</title>
        <authorList>
            <person name="Horn F."/>
            <person name="Habel A."/>
            <person name="Scharf D.H."/>
            <person name="Dworschak J."/>
            <person name="Brakhage A.A."/>
            <person name="Guthke R."/>
            <person name="Hertweck C."/>
            <person name="Linde J."/>
        </authorList>
    </citation>
    <scope>NUCLEOTIDE SEQUENCE [LARGE SCALE GENOMIC DNA]</scope>
</reference>
<dbReference type="STRING" id="1531966.A0A0A1TGZ0"/>
<evidence type="ECO:0000256" key="5">
    <source>
        <dbReference type="ARBA" id="ARBA00023163"/>
    </source>
</evidence>
<dbReference type="EMBL" id="CDHN01000002">
    <property type="protein sequence ID" value="CEJ89588.1"/>
    <property type="molecule type" value="Genomic_DNA"/>
</dbReference>
<evidence type="ECO:0000256" key="6">
    <source>
        <dbReference type="ARBA" id="ARBA00023242"/>
    </source>
</evidence>
<dbReference type="InterPro" id="IPR052360">
    <property type="entry name" value="Transcr_Regulatory_Proteins"/>
</dbReference>
<dbReference type="HOGENOM" id="CLU_011409_9_0_1"/>
<dbReference type="AlphaFoldDB" id="A0A0A1TGZ0"/>
<keyword evidence="4" id="KW-0238">DNA-binding</keyword>
<name>A0A0A1TGZ0_9HYPO</name>
<keyword evidence="2" id="KW-0862">Zinc</keyword>
<evidence type="ECO:0000313" key="9">
    <source>
        <dbReference type="EMBL" id="CEJ89588.1"/>
    </source>
</evidence>
<feature type="compositionally biased region" description="Low complexity" evidence="7">
    <location>
        <begin position="362"/>
        <end position="383"/>
    </location>
</feature>
<organism evidence="9 10">
    <name type="scientific">[Torrubiella] hemipterigena</name>
    <dbReference type="NCBI Taxonomy" id="1531966"/>
    <lineage>
        <taxon>Eukaryota</taxon>
        <taxon>Fungi</taxon>
        <taxon>Dikarya</taxon>
        <taxon>Ascomycota</taxon>
        <taxon>Pezizomycotina</taxon>
        <taxon>Sordariomycetes</taxon>
        <taxon>Hypocreomycetidae</taxon>
        <taxon>Hypocreales</taxon>
        <taxon>Clavicipitaceae</taxon>
        <taxon>Clavicipitaceae incertae sedis</taxon>
        <taxon>'Torrubiella' clade</taxon>
    </lineage>
</organism>
<dbReference type="PANTHER" id="PTHR36206">
    <property type="entry name" value="ASPERCRYPTIN BIOSYNTHESIS CLUSTER-SPECIFIC TRANSCRIPTION REGULATOR ATNN-RELATED"/>
    <property type="match status" value="1"/>
</dbReference>
<keyword evidence="10" id="KW-1185">Reference proteome</keyword>
<dbReference type="GO" id="GO:0000981">
    <property type="term" value="F:DNA-binding transcription factor activity, RNA polymerase II-specific"/>
    <property type="evidence" value="ECO:0007669"/>
    <property type="project" value="InterPro"/>
</dbReference>
<evidence type="ECO:0000259" key="8">
    <source>
        <dbReference type="PROSITE" id="PS50048"/>
    </source>
</evidence>
<sequence>MEIQFTIPLVGAATTAPKPTPKPTSSARSGTSRFALDTRTRHTRKSTSRARTGCATCKKRHVKCDETRPACLNCMKWRGYCDSYAEPSPNSKHDAGSSQGGQLIHTKSAPLILEEPNVNTLRFTNSDQRAYFDEWTSLSIGFLSGGLMRAKLWAATMPQVSLDERPLRYGAMAVGALRKALATSNRPHGALEPDNRHYMNALNYYCEAMRLQSTAAPTNDTLRTALLSSLLFICFESLRGNLPVALKHMVHGFSMLNELANCTTIAPGLVRIAAAPPAMVQEILDCYKPLELQSRSFMGSYQKFFYTQNKPGVNGGPAQAIPSPPISYVRTPPSQASSPPGGPNTPQYTGLPSPDSQASPMSQTGGSSPNSSNPPTSPPSSQGRPGGPPSGMPPRPPHIQPFSKHSPYFRPRLTHVTDIDEMPAMFASFEESAAYWSLVQKQMVKSLPLLTMTTAKLRLPHARSEAEVEMKLNSIRQNEQLSAFVADSRFWIQRWFAAYEPLYLDAVRNAENNRQLYLEAINVRMEYLILYIYTTMPRYAGLITARGLTPQYREMAQHAETLMASRQTCGFAMDAGWTWPLFISAFSCRDPSVRAYAIDVLGKYPMRNALRDSRVFRALAVKNQELERTIAKEGDENTQWLRLRRREVLFDDFGASVVFRSPVKNEATGEWELIEEAATFDLNEDGSLTWQQREISDANSILGGVC</sequence>
<proteinExistence type="predicted"/>
<feature type="domain" description="Zn(2)-C6 fungal-type" evidence="8">
    <location>
        <begin position="53"/>
        <end position="81"/>
    </location>
</feature>
<keyword evidence="6" id="KW-0539">Nucleus</keyword>
<feature type="compositionally biased region" description="Low complexity" evidence="7">
    <location>
        <begin position="12"/>
        <end position="27"/>
    </location>
</feature>
<dbReference type="Proteomes" id="UP000039046">
    <property type="component" value="Unassembled WGS sequence"/>
</dbReference>
<dbReference type="Pfam" id="PF00172">
    <property type="entry name" value="Zn_clus"/>
    <property type="match status" value="1"/>
</dbReference>
<evidence type="ECO:0000256" key="7">
    <source>
        <dbReference type="SAM" id="MobiDB-lite"/>
    </source>
</evidence>
<evidence type="ECO:0000256" key="2">
    <source>
        <dbReference type="ARBA" id="ARBA00022833"/>
    </source>
</evidence>
<protein>
    <recommendedName>
        <fullName evidence="8">Zn(2)-C6 fungal-type domain-containing protein</fullName>
    </recommendedName>
</protein>
<dbReference type="GO" id="GO:0008270">
    <property type="term" value="F:zinc ion binding"/>
    <property type="evidence" value="ECO:0007669"/>
    <property type="project" value="InterPro"/>
</dbReference>